<comment type="caution">
    <text evidence="1">The sequence shown here is derived from an EMBL/GenBank/DDBJ whole genome shotgun (WGS) entry which is preliminary data.</text>
</comment>
<keyword evidence="2" id="KW-1185">Reference proteome</keyword>
<dbReference type="EMBL" id="JADWDJ010000002">
    <property type="protein sequence ID" value="KAG5284958.1"/>
    <property type="molecule type" value="Genomic_DNA"/>
</dbReference>
<evidence type="ECO:0000313" key="1">
    <source>
        <dbReference type="EMBL" id="KAG5284958.1"/>
    </source>
</evidence>
<dbReference type="AlphaFoldDB" id="A0AAV6HCF4"/>
<gene>
    <name evidence="1" type="ORF">AALO_G00032400</name>
</gene>
<sequence>MAKTMWSSNKTTSAHPQPVLLLISHNAPCATPTLCESARNSCTLAVEITSWPYSQLVLLIDLLQSQLPIAFLHN</sequence>
<reference evidence="1" key="1">
    <citation type="submission" date="2020-10" db="EMBL/GenBank/DDBJ databases">
        <title>Chromosome-scale genome assembly of the Allis shad, Alosa alosa.</title>
        <authorList>
            <person name="Margot Z."/>
            <person name="Christophe K."/>
            <person name="Cabau C."/>
            <person name="Louis A."/>
            <person name="Berthelot C."/>
            <person name="Parey E."/>
            <person name="Roest Crollius H."/>
            <person name="Montfort J."/>
            <person name="Robinson-Rechavi M."/>
            <person name="Bucao C."/>
            <person name="Bouchez O."/>
            <person name="Gislard M."/>
            <person name="Lluch J."/>
            <person name="Milhes M."/>
            <person name="Lampietro C."/>
            <person name="Lopez Roques C."/>
            <person name="Donnadieu C."/>
            <person name="Braasch I."/>
            <person name="Desvignes T."/>
            <person name="Postlethwait J."/>
            <person name="Bobe J."/>
            <person name="Guiguen Y."/>
        </authorList>
    </citation>
    <scope>NUCLEOTIDE SEQUENCE</scope>
    <source>
        <strain evidence="1">M-15738</strain>
        <tissue evidence="1">Blood</tissue>
    </source>
</reference>
<evidence type="ECO:0000313" key="2">
    <source>
        <dbReference type="Proteomes" id="UP000823561"/>
    </source>
</evidence>
<accession>A0AAV6HCF4</accession>
<organism evidence="1 2">
    <name type="scientific">Alosa alosa</name>
    <name type="common">allis shad</name>
    <dbReference type="NCBI Taxonomy" id="278164"/>
    <lineage>
        <taxon>Eukaryota</taxon>
        <taxon>Metazoa</taxon>
        <taxon>Chordata</taxon>
        <taxon>Craniata</taxon>
        <taxon>Vertebrata</taxon>
        <taxon>Euteleostomi</taxon>
        <taxon>Actinopterygii</taxon>
        <taxon>Neopterygii</taxon>
        <taxon>Teleostei</taxon>
        <taxon>Clupei</taxon>
        <taxon>Clupeiformes</taxon>
        <taxon>Clupeoidei</taxon>
        <taxon>Clupeidae</taxon>
        <taxon>Alosa</taxon>
    </lineage>
</organism>
<name>A0AAV6HCF4_9TELE</name>
<dbReference type="Proteomes" id="UP000823561">
    <property type="component" value="Chromosome 2"/>
</dbReference>
<proteinExistence type="predicted"/>
<protein>
    <submittedName>
        <fullName evidence="1">Uncharacterized protein</fullName>
    </submittedName>
</protein>